<reference evidence="2 5" key="1">
    <citation type="submission" date="2021-01" db="EMBL/GenBank/DDBJ databases">
        <title>Diatom-associated Roseobacters Show Island Model of Population Structure.</title>
        <authorList>
            <person name="Qu L."/>
            <person name="Feng X."/>
            <person name="Chen Y."/>
            <person name="Li L."/>
            <person name="Wang X."/>
            <person name="Hu Z."/>
            <person name="Wang H."/>
            <person name="Luo H."/>
        </authorList>
    </citation>
    <scope>NUCLEOTIDE SEQUENCE</scope>
    <source>
        <strain evidence="3 5">CC28-63</strain>
        <strain evidence="2">CC28-69</strain>
    </source>
</reference>
<dbReference type="EMBL" id="JAFBXF010000017">
    <property type="protein sequence ID" value="MBM2419335.1"/>
    <property type="molecule type" value="Genomic_DNA"/>
</dbReference>
<feature type="domain" description="Carboxymuconolactone decarboxylase-like" evidence="1">
    <location>
        <begin position="127"/>
        <end position="200"/>
    </location>
</feature>
<dbReference type="RefSeq" id="WP_138487595.1">
    <property type="nucleotide sequence ID" value="NZ_JAFBWU010000017.1"/>
</dbReference>
<accession>A0A9Q2PE06</accession>
<gene>
    <name evidence="2" type="ORF">JQX41_20270</name>
    <name evidence="3" type="ORF">JQX48_20290</name>
</gene>
<evidence type="ECO:0000259" key="1">
    <source>
        <dbReference type="Pfam" id="PF02627"/>
    </source>
</evidence>
<evidence type="ECO:0000313" key="4">
    <source>
        <dbReference type="Proteomes" id="UP000755667"/>
    </source>
</evidence>
<proteinExistence type="predicted"/>
<sequence length="230" mass="24974">MSDEDLTQKLTALRDKRGYLLPHHGLLALTAPPLLEAYDAAYTALALDDRVLSHHDREFVWLGILIATDEEIATHHIAKFRAAGGTEDEIRAVVSLTATVCGFRAYHFASHDWAAHLSSLDLRADWNRAVLAAGQGAEPRLCHLAACAIQVCNGQWNGLRWQLAHAYAAHVPEDELAEAISLTMFPGGVPYFVTAAGIWKDMIAAGDLPASDAFRIWADMPGQGGHGSDD</sequence>
<dbReference type="Pfam" id="PF02627">
    <property type="entry name" value="CMD"/>
    <property type="match status" value="2"/>
</dbReference>
<dbReference type="EMBL" id="JAFBXE010000017">
    <property type="protein sequence ID" value="MBM2414664.1"/>
    <property type="molecule type" value="Genomic_DNA"/>
</dbReference>
<evidence type="ECO:0000313" key="5">
    <source>
        <dbReference type="Proteomes" id="UP000809440"/>
    </source>
</evidence>
<dbReference type="AlphaFoldDB" id="A0A9Q2PE06"/>
<name>A0A9Q2PE06_9RHOB</name>
<dbReference type="Gene3D" id="1.20.1290.10">
    <property type="entry name" value="AhpD-like"/>
    <property type="match status" value="2"/>
</dbReference>
<evidence type="ECO:0000313" key="3">
    <source>
        <dbReference type="EMBL" id="MBM2419335.1"/>
    </source>
</evidence>
<dbReference type="InterPro" id="IPR029032">
    <property type="entry name" value="AhpD-like"/>
</dbReference>
<dbReference type="GO" id="GO:0051920">
    <property type="term" value="F:peroxiredoxin activity"/>
    <property type="evidence" value="ECO:0007669"/>
    <property type="project" value="InterPro"/>
</dbReference>
<dbReference type="SUPFAM" id="SSF69118">
    <property type="entry name" value="AhpD-like"/>
    <property type="match status" value="2"/>
</dbReference>
<evidence type="ECO:0000313" key="2">
    <source>
        <dbReference type="EMBL" id="MBM2414664.1"/>
    </source>
</evidence>
<comment type="caution">
    <text evidence="2">The sequence shown here is derived from an EMBL/GenBank/DDBJ whole genome shotgun (WGS) entry which is preliminary data.</text>
</comment>
<feature type="domain" description="Carboxymuconolactone decarboxylase-like" evidence="1">
    <location>
        <begin position="32"/>
        <end position="105"/>
    </location>
</feature>
<organism evidence="2 4">
    <name type="scientific">Marivita cryptomonadis</name>
    <dbReference type="NCBI Taxonomy" id="505252"/>
    <lineage>
        <taxon>Bacteria</taxon>
        <taxon>Pseudomonadati</taxon>
        <taxon>Pseudomonadota</taxon>
        <taxon>Alphaproteobacteria</taxon>
        <taxon>Rhodobacterales</taxon>
        <taxon>Roseobacteraceae</taxon>
        <taxon>Marivita</taxon>
    </lineage>
</organism>
<dbReference type="Proteomes" id="UP000809440">
    <property type="component" value="Unassembled WGS sequence"/>
</dbReference>
<protein>
    <submittedName>
        <fullName evidence="2">Carboxymuconolactone decarboxylase family protein</fullName>
    </submittedName>
</protein>
<keyword evidence="5" id="KW-1185">Reference proteome</keyword>
<dbReference type="Proteomes" id="UP000755667">
    <property type="component" value="Unassembled WGS sequence"/>
</dbReference>
<dbReference type="InterPro" id="IPR003779">
    <property type="entry name" value="CMD-like"/>
</dbReference>